<sequence length="110" mass="11821">VGNISDNGKDLRLAPGWSFPPPIQQLFEKSSSCSVDPVTTTTSTIKVTVPPGEFWEVTQSDANFYQTVGLLSGIGTGLVLLVIFCVWVVYRNFRVASNSSSSSSKTSQTS</sequence>
<evidence type="ECO:0000256" key="1">
    <source>
        <dbReference type="SAM" id="Phobius"/>
    </source>
</evidence>
<feature type="transmembrane region" description="Helical" evidence="1">
    <location>
        <begin position="64"/>
        <end position="90"/>
    </location>
</feature>
<keyword evidence="1" id="KW-0812">Transmembrane</keyword>
<comment type="caution">
    <text evidence="2">The sequence shown here is derived from an EMBL/GenBank/DDBJ whole genome shotgun (WGS) entry which is preliminary data.</text>
</comment>
<evidence type="ECO:0000313" key="2">
    <source>
        <dbReference type="EMBL" id="CAG2064554.1"/>
    </source>
</evidence>
<accession>A0ABN7PEH2</accession>
<protein>
    <submittedName>
        <fullName evidence="2">Uncharacterized protein</fullName>
    </submittedName>
</protein>
<reference evidence="2" key="1">
    <citation type="submission" date="2021-03" db="EMBL/GenBank/DDBJ databases">
        <authorList>
            <person name="Tran Van P."/>
        </authorList>
    </citation>
    <scope>NUCLEOTIDE SEQUENCE</scope>
</reference>
<feature type="non-terminal residue" evidence="2">
    <location>
        <position position="1"/>
    </location>
</feature>
<evidence type="ECO:0000313" key="3">
    <source>
        <dbReference type="Proteomes" id="UP001153148"/>
    </source>
</evidence>
<keyword evidence="1" id="KW-1133">Transmembrane helix</keyword>
<dbReference type="EMBL" id="CAJPIN010035064">
    <property type="protein sequence ID" value="CAG2064554.1"/>
    <property type="molecule type" value="Genomic_DNA"/>
</dbReference>
<keyword evidence="3" id="KW-1185">Reference proteome</keyword>
<gene>
    <name evidence="2" type="ORF">TPAB3V08_LOCUS11500</name>
</gene>
<dbReference type="Proteomes" id="UP001153148">
    <property type="component" value="Unassembled WGS sequence"/>
</dbReference>
<proteinExistence type="predicted"/>
<organism evidence="2 3">
    <name type="scientific">Timema podura</name>
    <name type="common">Walking stick</name>
    <dbReference type="NCBI Taxonomy" id="61482"/>
    <lineage>
        <taxon>Eukaryota</taxon>
        <taxon>Metazoa</taxon>
        <taxon>Ecdysozoa</taxon>
        <taxon>Arthropoda</taxon>
        <taxon>Hexapoda</taxon>
        <taxon>Insecta</taxon>
        <taxon>Pterygota</taxon>
        <taxon>Neoptera</taxon>
        <taxon>Polyneoptera</taxon>
        <taxon>Phasmatodea</taxon>
        <taxon>Timematodea</taxon>
        <taxon>Timematoidea</taxon>
        <taxon>Timematidae</taxon>
        <taxon>Timema</taxon>
    </lineage>
</organism>
<name>A0ABN7PEH2_TIMPD</name>
<keyword evidence="1" id="KW-0472">Membrane</keyword>